<evidence type="ECO:0000256" key="3">
    <source>
        <dbReference type="ARBA" id="ARBA00022989"/>
    </source>
</evidence>
<comment type="subcellular location">
    <subcellularLocation>
        <location evidence="1">Membrane</location>
        <topology evidence="1">Multi-pass membrane protein</topology>
    </subcellularLocation>
</comment>
<dbReference type="AlphaFoldDB" id="A0A7Y0L7V0"/>
<keyword evidence="2 5" id="KW-0812">Transmembrane</keyword>
<evidence type="ECO:0000313" key="6">
    <source>
        <dbReference type="EMBL" id="NMP24592.1"/>
    </source>
</evidence>
<gene>
    <name evidence="6" type="ORF">HIJ39_19960</name>
</gene>
<keyword evidence="3 5" id="KW-1133">Transmembrane helix</keyword>
<evidence type="ECO:0008006" key="8">
    <source>
        <dbReference type="Google" id="ProtNLM"/>
    </source>
</evidence>
<protein>
    <recommendedName>
        <fullName evidence="8">Citrate transporter-like domain-containing protein</fullName>
    </recommendedName>
</protein>
<dbReference type="EMBL" id="JABBVZ010000126">
    <property type="protein sequence ID" value="NMP24592.1"/>
    <property type="molecule type" value="Genomic_DNA"/>
</dbReference>
<keyword evidence="7" id="KW-1185">Reference proteome</keyword>
<dbReference type="PANTHER" id="PTHR43652:SF2">
    <property type="entry name" value="BASIC AMINO ACID ANTIPORTER YFCC-RELATED"/>
    <property type="match status" value="1"/>
</dbReference>
<organism evidence="6 7">
    <name type="scientific">Sulfobacillus harzensis</name>
    <dbReference type="NCBI Taxonomy" id="2729629"/>
    <lineage>
        <taxon>Bacteria</taxon>
        <taxon>Bacillati</taxon>
        <taxon>Bacillota</taxon>
        <taxon>Clostridia</taxon>
        <taxon>Eubacteriales</taxon>
        <taxon>Clostridiales Family XVII. Incertae Sedis</taxon>
        <taxon>Sulfobacillus</taxon>
    </lineage>
</organism>
<feature type="transmembrane region" description="Helical" evidence="5">
    <location>
        <begin position="83"/>
        <end position="101"/>
    </location>
</feature>
<dbReference type="PANTHER" id="PTHR43652">
    <property type="entry name" value="BASIC AMINO ACID ANTIPORTER YFCC-RELATED"/>
    <property type="match status" value="1"/>
</dbReference>
<evidence type="ECO:0000256" key="2">
    <source>
        <dbReference type="ARBA" id="ARBA00022692"/>
    </source>
</evidence>
<evidence type="ECO:0000256" key="1">
    <source>
        <dbReference type="ARBA" id="ARBA00004141"/>
    </source>
</evidence>
<dbReference type="RefSeq" id="WP_169102802.1">
    <property type="nucleotide sequence ID" value="NZ_JABBVZ010000126.1"/>
</dbReference>
<feature type="transmembrane region" description="Helical" evidence="5">
    <location>
        <begin position="60"/>
        <end position="77"/>
    </location>
</feature>
<dbReference type="Proteomes" id="UP000533476">
    <property type="component" value="Unassembled WGS sequence"/>
</dbReference>
<dbReference type="GO" id="GO:0005886">
    <property type="term" value="C:plasma membrane"/>
    <property type="evidence" value="ECO:0007669"/>
    <property type="project" value="TreeGrafter"/>
</dbReference>
<dbReference type="InterPro" id="IPR051679">
    <property type="entry name" value="DASS-Related_Transporters"/>
</dbReference>
<evidence type="ECO:0000313" key="7">
    <source>
        <dbReference type="Proteomes" id="UP000533476"/>
    </source>
</evidence>
<name>A0A7Y0L7V0_9FIRM</name>
<keyword evidence="4 5" id="KW-0472">Membrane</keyword>
<feature type="transmembrane region" description="Helical" evidence="5">
    <location>
        <begin position="33"/>
        <end position="53"/>
    </location>
</feature>
<sequence length="146" mass="15446">MANHHLGRGVTPLSLALTRTGVTAAISHTLLHWFGPLGPYAMLTVFFVLAAALTQVVSNVAAALVLSPLAIAVAASNHWSPDGLIIAMIVALSAAPITPLANKVFIMAMGPGHYKYRDFFKIGLPLTLVMFLLTVVITPILFPFTG</sequence>
<accession>A0A7Y0L7V0</accession>
<feature type="transmembrane region" description="Helical" evidence="5">
    <location>
        <begin position="122"/>
        <end position="142"/>
    </location>
</feature>
<reference evidence="6 7" key="1">
    <citation type="submission" date="2020-04" db="EMBL/GenBank/DDBJ databases">
        <authorList>
            <person name="Zhang R."/>
            <person name="Schippers A."/>
        </authorList>
    </citation>
    <scope>NUCLEOTIDE SEQUENCE [LARGE SCALE GENOMIC DNA]</scope>
    <source>
        <strain evidence="6 7">DSM 109850</strain>
    </source>
</reference>
<comment type="caution">
    <text evidence="6">The sequence shown here is derived from an EMBL/GenBank/DDBJ whole genome shotgun (WGS) entry which is preliminary data.</text>
</comment>
<proteinExistence type="predicted"/>
<evidence type="ECO:0000256" key="5">
    <source>
        <dbReference type="SAM" id="Phobius"/>
    </source>
</evidence>
<evidence type="ECO:0000256" key="4">
    <source>
        <dbReference type="ARBA" id="ARBA00023136"/>
    </source>
</evidence>